<keyword evidence="2" id="KW-1185">Reference proteome</keyword>
<name>A0A9P6KMY3_9PLEO</name>
<dbReference type="Gene3D" id="3.30.559.10">
    <property type="entry name" value="Chloramphenicol acetyltransferase-like domain"/>
    <property type="match status" value="1"/>
</dbReference>
<organism evidence="1 2">
    <name type="scientific">Paraphaeosphaeria minitans</name>
    <dbReference type="NCBI Taxonomy" id="565426"/>
    <lineage>
        <taxon>Eukaryota</taxon>
        <taxon>Fungi</taxon>
        <taxon>Dikarya</taxon>
        <taxon>Ascomycota</taxon>
        <taxon>Pezizomycotina</taxon>
        <taxon>Dothideomycetes</taxon>
        <taxon>Pleosporomycetidae</taxon>
        <taxon>Pleosporales</taxon>
        <taxon>Massarineae</taxon>
        <taxon>Didymosphaeriaceae</taxon>
        <taxon>Paraphaeosphaeria</taxon>
    </lineage>
</organism>
<gene>
    <name evidence="1" type="ORF">PMIN01_09315</name>
</gene>
<dbReference type="PANTHER" id="PTHR42034">
    <property type="entry name" value="CHROMOSOME 7, WHOLE GENOME SHOTGUN SEQUENCE-RELATED"/>
    <property type="match status" value="1"/>
</dbReference>
<dbReference type="InterPro" id="IPR023213">
    <property type="entry name" value="CAT-like_dom_sf"/>
</dbReference>
<protein>
    <submittedName>
        <fullName evidence="1">Uncharacterized protein</fullName>
    </submittedName>
</protein>
<dbReference type="OrthoDB" id="2548233at2759"/>
<evidence type="ECO:0000313" key="1">
    <source>
        <dbReference type="EMBL" id="KAF9732457.1"/>
    </source>
</evidence>
<reference evidence="1" key="1">
    <citation type="journal article" date="2020" name="Mol. Plant Microbe Interact.">
        <title>Genome Sequence of the Biocontrol Agent Coniothyrium minitans strain Conio (IMI 134523).</title>
        <authorList>
            <person name="Patel D."/>
            <person name="Shittu T.A."/>
            <person name="Baroncelli R."/>
            <person name="Muthumeenakshi S."/>
            <person name="Osborne T.H."/>
            <person name="Janganan T.K."/>
            <person name="Sreenivasaprasad S."/>
        </authorList>
    </citation>
    <scope>NUCLEOTIDE SEQUENCE</scope>
    <source>
        <strain evidence="1">Conio</strain>
    </source>
</reference>
<sequence>MPLTWKETRPGRWERPLSSLEKVNLLNRNVDKALDRDNWAKTAVAKVEFDPKLGDPVRALKTAWKQVRYNYPEVAAFPYNGTYMYRVGNPEQVQLWVSATFVVEHNTTIDELFGHLPRNEQMMCYYLPDTSEILVRSPHYRLDARGAIFIINYLINSLANPDLVLTFGGCAKNLSPSIDDALSIPVEYTPKIEEAAAKRMVSLNAHNPLIELTPNDKPNRAGATRRRFLKFSEADTKSITKGAKSAGMDYTAAMHAAVVAAVVRLAPPTEVQSYLASFHCDLRYLIPKSSKTKTAPIVCTDAIITEVEVSPSTNLNSYYNQLAPVYAGGYAPYLESSACFHEKLAKERYADGKGYETTDGQAQPRLGPLGIIDDQLTKQVKGVVRVKDFWLGGETLTKRKMVHNWIWEDQMTFSCCYNEKYWDDQFVEHFLQTIKSVLMEEVAKTSSSSLSDKLKGMMLK</sequence>
<proteinExistence type="predicted"/>
<dbReference type="EMBL" id="WJXW01000010">
    <property type="protein sequence ID" value="KAF9732457.1"/>
    <property type="molecule type" value="Genomic_DNA"/>
</dbReference>
<comment type="caution">
    <text evidence="1">The sequence shown here is derived from an EMBL/GenBank/DDBJ whole genome shotgun (WGS) entry which is preliminary data.</text>
</comment>
<evidence type="ECO:0000313" key="2">
    <source>
        <dbReference type="Proteomes" id="UP000756921"/>
    </source>
</evidence>
<dbReference type="PANTHER" id="PTHR42034:SF1">
    <property type="entry name" value="CONDENSATION DOMAIN-CONTAINING PROTEIN"/>
    <property type="match status" value="1"/>
</dbReference>
<dbReference type="Proteomes" id="UP000756921">
    <property type="component" value="Unassembled WGS sequence"/>
</dbReference>
<dbReference type="Gene3D" id="3.30.559.30">
    <property type="entry name" value="Nonribosomal peptide synthetase, condensation domain"/>
    <property type="match status" value="1"/>
</dbReference>
<dbReference type="AlphaFoldDB" id="A0A9P6KMY3"/>
<accession>A0A9P6KMY3</accession>